<evidence type="ECO:0000256" key="2">
    <source>
        <dbReference type="ARBA" id="ARBA00022801"/>
    </source>
</evidence>
<dbReference type="SUPFAM" id="SSF52266">
    <property type="entry name" value="SGNH hydrolase"/>
    <property type="match status" value="1"/>
</dbReference>
<keyword evidence="2" id="KW-0378">Hydrolase</keyword>
<feature type="chain" id="PRO_5046183310" evidence="3">
    <location>
        <begin position="20"/>
        <end position="262"/>
    </location>
</feature>
<evidence type="ECO:0000256" key="3">
    <source>
        <dbReference type="SAM" id="SignalP"/>
    </source>
</evidence>
<dbReference type="Gene3D" id="3.40.50.1110">
    <property type="entry name" value="SGNH hydrolase"/>
    <property type="match status" value="1"/>
</dbReference>
<dbReference type="Proteomes" id="UP001163828">
    <property type="component" value="Unassembled WGS sequence"/>
</dbReference>
<organism evidence="4 5">
    <name type="scientific">Lentinula boryana</name>
    <dbReference type="NCBI Taxonomy" id="40481"/>
    <lineage>
        <taxon>Eukaryota</taxon>
        <taxon>Fungi</taxon>
        <taxon>Dikarya</taxon>
        <taxon>Basidiomycota</taxon>
        <taxon>Agaricomycotina</taxon>
        <taxon>Agaricomycetes</taxon>
        <taxon>Agaricomycetidae</taxon>
        <taxon>Agaricales</taxon>
        <taxon>Marasmiineae</taxon>
        <taxon>Omphalotaceae</taxon>
        <taxon>Lentinula</taxon>
    </lineage>
</organism>
<keyword evidence="5" id="KW-1185">Reference proteome</keyword>
<dbReference type="PANTHER" id="PTHR43695">
    <property type="entry name" value="PUTATIVE (AFU_ORTHOLOGUE AFUA_2G17250)-RELATED"/>
    <property type="match status" value="1"/>
</dbReference>
<evidence type="ECO:0000313" key="4">
    <source>
        <dbReference type="EMBL" id="KAJ3998846.1"/>
    </source>
</evidence>
<name>A0ABQ8QK06_9AGAR</name>
<evidence type="ECO:0000313" key="5">
    <source>
        <dbReference type="Proteomes" id="UP001163828"/>
    </source>
</evidence>
<comment type="caution">
    <text evidence="4">The sequence shown here is derived from an EMBL/GenBank/DDBJ whole genome shotgun (WGS) entry which is preliminary data.</text>
</comment>
<proteinExistence type="inferred from homology"/>
<keyword evidence="3" id="KW-0732">Signal</keyword>
<sequence>MFTLTAAATVFSVIPSILAQTVWLAGDSTMAEGGDGAALDGTTCNTGWGQYLSQYLNLPVTNKAVAGTSARSFTSLGLFASLIDDVKSGDYVVIEFGHNDGSAGAIDNGDEDAVGDAYNLTATVTEADGSTEVIHSFNFYITNAALSLTAKGAIPIISSQTPDNIWDGNVLAAPSRFVPYAQEVAGNNSLVYIDHYDYVAQAYEALGETTVDTFYPVDHLHTSPTGANVVAEAFVRGLLCSESPLKNFVNSAGQAVPSECSE</sequence>
<dbReference type="PANTHER" id="PTHR43695:SF1">
    <property type="entry name" value="RHAMNOGALACTURONAN ACETYLESTERASE"/>
    <property type="match status" value="1"/>
</dbReference>
<reference evidence="4" key="1">
    <citation type="submission" date="2022-08" db="EMBL/GenBank/DDBJ databases">
        <authorList>
            <consortium name="DOE Joint Genome Institute"/>
            <person name="Min B."/>
            <person name="Riley R."/>
            <person name="Sierra-Patev S."/>
            <person name="Naranjo-Ortiz M."/>
            <person name="Looney B."/>
            <person name="Konkel Z."/>
            <person name="Slot J.C."/>
            <person name="Sakamoto Y."/>
            <person name="Steenwyk J.L."/>
            <person name="Rokas A."/>
            <person name="Carro J."/>
            <person name="Camarero S."/>
            <person name="Ferreira P."/>
            <person name="Molpeceres G."/>
            <person name="Ruiz-Duenas F.J."/>
            <person name="Serrano A."/>
            <person name="Henrissat B."/>
            <person name="Drula E."/>
            <person name="Hughes K.W."/>
            <person name="Mata J.L."/>
            <person name="Ishikawa N.K."/>
            <person name="Vargas-Isla R."/>
            <person name="Ushijima S."/>
            <person name="Smith C.A."/>
            <person name="Ahrendt S."/>
            <person name="Andreopoulos W."/>
            <person name="He G."/>
            <person name="Labutti K."/>
            <person name="Lipzen A."/>
            <person name="Ng V."/>
            <person name="Sandor L."/>
            <person name="Barry K."/>
            <person name="Martinez A.T."/>
            <person name="Xiao Y."/>
            <person name="Gibbons J.G."/>
            <person name="Terashima K."/>
            <person name="Hibbett D.S."/>
            <person name="Grigoriev I.V."/>
        </authorList>
    </citation>
    <scope>NUCLEOTIDE SEQUENCE</scope>
    <source>
        <strain evidence="4">TFB10827</strain>
    </source>
</reference>
<gene>
    <name evidence="4" type="ORF">F5050DRAFT_1566257</name>
</gene>
<accession>A0ABQ8QK06</accession>
<feature type="signal peptide" evidence="3">
    <location>
        <begin position="1"/>
        <end position="19"/>
    </location>
</feature>
<dbReference type="InterPro" id="IPR001087">
    <property type="entry name" value="GDSL"/>
</dbReference>
<dbReference type="EMBL" id="MU790550">
    <property type="protein sequence ID" value="KAJ3998846.1"/>
    <property type="molecule type" value="Genomic_DNA"/>
</dbReference>
<dbReference type="InterPro" id="IPR037459">
    <property type="entry name" value="RhgT-like"/>
</dbReference>
<protein>
    <submittedName>
        <fullName evidence="4">Rhamnogalacturonan acetylesterase</fullName>
    </submittedName>
</protein>
<dbReference type="Pfam" id="PF00657">
    <property type="entry name" value="Lipase_GDSL"/>
    <property type="match status" value="1"/>
</dbReference>
<evidence type="ECO:0000256" key="1">
    <source>
        <dbReference type="ARBA" id="ARBA00008668"/>
    </source>
</evidence>
<dbReference type="InterPro" id="IPR036514">
    <property type="entry name" value="SGNH_hydro_sf"/>
</dbReference>
<comment type="similarity">
    <text evidence="1">Belongs to the 'GDSL' lipolytic enzyme family.</text>
</comment>